<evidence type="ECO:0000313" key="1">
    <source>
        <dbReference type="EMBL" id="KGF47826.1"/>
    </source>
</evidence>
<comment type="caution">
    <text evidence="1">The sequence shown here is derived from an EMBL/GenBank/DDBJ whole genome shotgun (WGS) entry which is preliminary data.</text>
</comment>
<protein>
    <submittedName>
        <fullName evidence="1">Membrane protein</fullName>
    </submittedName>
</protein>
<dbReference type="Proteomes" id="UP000029538">
    <property type="component" value="Unassembled WGS sequence"/>
</dbReference>
<evidence type="ECO:0000313" key="2">
    <source>
        <dbReference type="Proteomes" id="UP000029538"/>
    </source>
</evidence>
<dbReference type="AlphaFoldDB" id="A0A096AME9"/>
<dbReference type="EMBL" id="JRNR01000105">
    <property type="protein sequence ID" value="KGF47826.1"/>
    <property type="molecule type" value="Genomic_DNA"/>
</dbReference>
<sequence length="107" mass="13308">MKVFRTKHFPAKNYDAINILGMLFIHPDVKLEPELINHERIHTHQMFEMLILPFYLWYVIEWAIRCFLPHRAYLNISFEREAYANMHNLHYLKHRKPYAWVKYLRKH</sequence>
<name>A0A096AME9_9BACT</name>
<proteinExistence type="predicted"/>
<gene>
    <name evidence="1" type="ORF">HMPREF0654_09755</name>
</gene>
<dbReference type="RefSeq" id="WP_036884379.1">
    <property type="nucleotide sequence ID" value="NZ_JRNR01000105.1"/>
</dbReference>
<reference evidence="1 2" key="1">
    <citation type="submission" date="2014-07" db="EMBL/GenBank/DDBJ databases">
        <authorList>
            <person name="McCorrison J."/>
            <person name="Sanka R."/>
            <person name="Torralba M."/>
            <person name="Gillis M."/>
            <person name="Haft D.H."/>
            <person name="Methe B."/>
            <person name="Sutton G."/>
            <person name="Nelson K.E."/>
        </authorList>
    </citation>
    <scope>NUCLEOTIDE SEQUENCE [LARGE SCALE GENOMIC DNA]</scope>
    <source>
        <strain evidence="1 2">DNF00882</strain>
    </source>
</reference>
<organism evidence="1 2">
    <name type="scientific">Prevotella disiens DNF00882</name>
    <dbReference type="NCBI Taxonomy" id="1401075"/>
    <lineage>
        <taxon>Bacteria</taxon>
        <taxon>Pseudomonadati</taxon>
        <taxon>Bacteroidota</taxon>
        <taxon>Bacteroidia</taxon>
        <taxon>Bacteroidales</taxon>
        <taxon>Prevotellaceae</taxon>
        <taxon>Prevotella</taxon>
    </lineage>
</organism>
<accession>A0A096AME9</accession>